<feature type="domain" description="IrrE N-terminal-like" evidence="1">
    <location>
        <begin position="22"/>
        <end position="107"/>
    </location>
</feature>
<evidence type="ECO:0000313" key="2">
    <source>
        <dbReference type="EMBL" id="KAF1086152.1"/>
    </source>
</evidence>
<name>A0A9D2WT52_9FIRM</name>
<dbReference type="AlphaFoldDB" id="A0A9D2WT52"/>
<reference evidence="2" key="1">
    <citation type="submission" date="2016-02" db="EMBL/GenBank/DDBJ databases">
        <title>Draft Genome Sequence of Sporotomaculum syntrophicum Strain FB, a Syntrophic Benzoate Degrader.</title>
        <authorList>
            <person name="Nobu M.K."/>
            <person name="Narihiro T."/>
            <person name="Qiu Y.-L."/>
            <person name="Ohashi A."/>
            <person name="Liu W.-T."/>
            <person name="Yuji S."/>
        </authorList>
    </citation>
    <scope>NUCLEOTIDE SEQUENCE</scope>
    <source>
        <strain evidence="2">FB</strain>
    </source>
</reference>
<dbReference type="Gene3D" id="1.10.10.2910">
    <property type="match status" value="1"/>
</dbReference>
<dbReference type="RefSeq" id="WP_161821282.1">
    <property type="nucleotide sequence ID" value="NZ_LSRS01000002.1"/>
</dbReference>
<dbReference type="Proteomes" id="UP000798488">
    <property type="component" value="Unassembled WGS sequence"/>
</dbReference>
<comment type="caution">
    <text evidence="2">The sequence shown here is derived from an EMBL/GenBank/DDBJ whole genome shotgun (WGS) entry which is preliminary data.</text>
</comment>
<organism evidence="2 3">
    <name type="scientific">Sporotomaculum syntrophicum</name>
    <dbReference type="NCBI Taxonomy" id="182264"/>
    <lineage>
        <taxon>Bacteria</taxon>
        <taxon>Bacillati</taxon>
        <taxon>Bacillota</taxon>
        <taxon>Clostridia</taxon>
        <taxon>Eubacteriales</taxon>
        <taxon>Desulfallaceae</taxon>
        <taxon>Sporotomaculum</taxon>
    </lineage>
</organism>
<dbReference type="Pfam" id="PF06114">
    <property type="entry name" value="Peptidase_M78"/>
    <property type="match status" value="1"/>
</dbReference>
<keyword evidence="3" id="KW-1185">Reference proteome</keyword>
<proteinExistence type="predicted"/>
<protein>
    <recommendedName>
        <fullName evidence="1">IrrE N-terminal-like domain-containing protein</fullName>
    </recommendedName>
</protein>
<gene>
    <name evidence="2" type="ORF">SPSYN_00893</name>
</gene>
<accession>A0A9D2WT52</accession>
<evidence type="ECO:0000313" key="3">
    <source>
        <dbReference type="Proteomes" id="UP000798488"/>
    </source>
</evidence>
<dbReference type="EMBL" id="LSRS01000002">
    <property type="protein sequence ID" value="KAF1086152.1"/>
    <property type="molecule type" value="Genomic_DNA"/>
</dbReference>
<dbReference type="InterPro" id="IPR010359">
    <property type="entry name" value="IrrE_HExxH"/>
</dbReference>
<sequence length="143" mass="16360">MALYKEARILAKSGKKPSTIARDIGIKILYVPFQKIKGLALSLGNNKMIFINDGLPEAEQEFVCGHELGHFLLHPSTNFLFILQNTFYYGKHEYQANYFSFVLQLGERAEEYSNLISEAASSNDLQRLTRLVWELSEKEDDIP</sequence>
<dbReference type="OrthoDB" id="9816277at2"/>
<evidence type="ECO:0000259" key="1">
    <source>
        <dbReference type="Pfam" id="PF06114"/>
    </source>
</evidence>